<dbReference type="STRING" id="796925.A0A137PAU0"/>
<keyword evidence="4" id="KW-0067">ATP-binding</keyword>
<dbReference type="SUPFAM" id="SSF52540">
    <property type="entry name" value="P-loop containing nucleoside triphosphate hydrolases"/>
    <property type="match status" value="1"/>
</dbReference>
<dbReference type="PROSITE" id="PS51192">
    <property type="entry name" value="HELICASE_ATP_BIND_1"/>
    <property type="match status" value="1"/>
</dbReference>
<sequence length="303" mass="33737">MLITTPASLIRFVNDGTFSLSHARYVTIDEADTMFEKGFGNDVTSLLQQIQASAKSQKAQYQISIVSATIPKQMLELLNKRFPDLLHITTPTLHKAVPNCRQHFVDLKHYQGNRSLALFDALRNFEVRKSATATKKLKDRALIFCNTRKGVMLTYRALKDKGIPALCLYGGVPSPVDPPSDRELVKRFLNPNLAESITISPRSQESNNKSIDESTAVDITEEDSDSQPRILVCTDIASRGLDTTSCNHVILYDFPTSVVDYLHRIGRTARAGKTGTVTCLIGKKDRALAERIRRSVKTNNVLS</sequence>
<keyword evidence="1" id="KW-0547">Nucleotide-binding</keyword>
<gene>
    <name evidence="8" type="ORF">CONCODRAFT_78012</name>
</gene>
<dbReference type="Proteomes" id="UP000070444">
    <property type="component" value="Unassembled WGS sequence"/>
</dbReference>
<dbReference type="PANTHER" id="PTHR47960">
    <property type="entry name" value="DEAD-BOX ATP-DEPENDENT RNA HELICASE 50"/>
    <property type="match status" value="1"/>
</dbReference>
<reference evidence="8 9" key="1">
    <citation type="journal article" date="2015" name="Genome Biol. Evol.">
        <title>Phylogenomic analyses indicate that early fungi evolved digesting cell walls of algal ancestors of land plants.</title>
        <authorList>
            <person name="Chang Y."/>
            <person name="Wang S."/>
            <person name="Sekimoto S."/>
            <person name="Aerts A.L."/>
            <person name="Choi C."/>
            <person name="Clum A."/>
            <person name="LaButti K.M."/>
            <person name="Lindquist E.A."/>
            <person name="Yee Ngan C."/>
            <person name="Ohm R.A."/>
            <person name="Salamov A.A."/>
            <person name="Grigoriev I.V."/>
            <person name="Spatafora J.W."/>
            <person name="Berbee M.L."/>
        </authorList>
    </citation>
    <scope>NUCLEOTIDE SEQUENCE [LARGE SCALE GENOMIC DNA]</scope>
    <source>
        <strain evidence="8 9">NRRL 28638</strain>
    </source>
</reference>
<evidence type="ECO:0000256" key="4">
    <source>
        <dbReference type="ARBA" id="ARBA00022840"/>
    </source>
</evidence>
<dbReference type="OrthoDB" id="10256233at2759"/>
<evidence type="ECO:0000313" key="9">
    <source>
        <dbReference type="Proteomes" id="UP000070444"/>
    </source>
</evidence>
<dbReference type="InterPro" id="IPR014001">
    <property type="entry name" value="Helicase_ATP-bd"/>
</dbReference>
<dbReference type="InterPro" id="IPR011545">
    <property type="entry name" value="DEAD/DEAH_box_helicase_dom"/>
</dbReference>
<dbReference type="SMART" id="SM00490">
    <property type="entry name" value="HELICc"/>
    <property type="match status" value="1"/>
</dbReference>
<dbReference type="InterPro" id="IPR027417">
    <property type="entry name" value="P-loop_NTPase"/>
</dbReference>
<evidence type="ECO:0000313" key="8">
    <source>
        <dbReference type="EMBL" id="KXN72052.1"/>
    </source>
</evidence>
<dbReference type="Pfam" id="PF00270">
    <property type="entry name" value="DEAD"/>
    <property type="match status" value="1"/>
</dbReference>
<protein>
    <submittedName>
        <fullName evidence="8">p-loop containing nucleoside triphosphate hydrolase protein</fullName>
    </submittedName>
</protein>
<dbReference type="Gene3D" id="3.40.50.300">
    <property type="entry name" value="P-loop containing nucleotide triphosphate hydrolases"/>
    <property type="match status" value="2"/>
</dbReference>
<evidence type="ECO:0000259" key="6">
    <source>
        <dbReference type="PROSITE" id="PS51192"/>
    </source>
</evidence>
<dbReference type="GO" id="GO:0005524">
    <property type="term" value="F:ATP binding"/>
    <property type="evidence" value="ECO:0007669"/>
    <property type="project" value="UniProtKB-KW"/>
</dbReference>
<keyword evidence="3" id="KW-0347">Helicase</keyword>
<organism evidence="8 9">
    <name type="scientific">Conidiobolus coronatus (strain ATCC 28846 / CBS 209.66 / NRRL 28638)</name>
    <name type="common">Delacroixia coronata</name>
    <dbReference type="NCBI Taxonomy" id="796925"/>
    <lineage>
        <taxon>Eukaryota</taxon>
        <taxon>Fungi</taxon>
        <taxon>Fungi incertae sedis</taxon>
        <taxon>Zoopagomycota</taxon>
        <taxon>Entomophthoromycotina</taxon>
        <taxon>Entomophthoromycetes</taxon>
        <taxon>Entomophthorales</taxon>
        <taxon>Ancylistaceae</taxon>
        <taxon>Conidiobolus</taxon>
    </lineage>
</organism>
<keyword evidence="9" id="KW-1185">Reference proteome</keyword>
<keyword evidence="2 8" id="KW-0378">Hydrolase</keyword>
<dbReference type="GO" id="GO:0003676">
    <property type="term" value="F:nucleic acid binding"/>
    <property type="evidence" value="ECO:0007669"/>
    <property type="project" value="InterPro"/>
</dbReference>
<feature type="compositionally biased region" description="Polar residues" evidence="5">
    <location>
        <begin position="199"/>
        <end position="209"/>
    </location>
</feature>
<evidence type="ECO:0000256" key="3">
    <source>
        <dbReference type="ARBA" id="ARBA00022806"/>
    </source>
</evidence>
<proteinExistence type="predicted"/>
<dbReference type="CDD" id="cd18787">
    <property type="entry name" value="SF2_C_DEAD"/>
    <property type="match status" value="1"/>
</dbReference>
<feature type="domain" description="Helicase ATP-binding" evidence="6">
    <location>
        <begin position="1"/>
        <end position="88"/>
    </location>
</feature>
<evidence type="ECO:0000259" key="7">
    <source>
        <dbReference type="PROSITE" id="PS51194"/>
    </source>
</evidence>
<evidence type="ECO:0000256" key="2">
    <source>
        <dbReference type="ARBA" id="ARBA00022801"/>
    </source>
</evidence>
<dbReference type="GO" id="GO:0016787">
    <property type="term" value="F:hydrolase activity"/>
    <property type="evidence" value="ECO:0007669"/>
    <property type="project" value="UniProtKB-KW"/>
</dbReference>
<name>A0A137PAU0_CONC2</name>
<accession>A0A137PAU0</accession>
<dbReference type="Pfam" id="PF00271">
    <property type="entry name" value="Helicase_C"/>
    <property type="match status" value="1"/>
</dbReference>
<dbReference type="EMBL" id="KQ964461">
    <property type="protein sequence ID" value="KXN72052.1"/>
    <property type="molecule type" value="Genomic_DNA"/>
</dbReference>
<dbReference type="GO" id="GO:0004386">
    <property type="term" value="F:helicase activity"/>
    <property type="evidence" value="ECO:0007669"/>
    <property type="project" value="UniProtKB-KW"/>
</dbReference>
<dbReference type="AlphaFoldDB" id="A0A137PAU0"/>
<dbReference type="InterPro" id="IPR001650">
    <property type="entry name" value="Helicase_C-like"/>
</dbReference>
<feature type="region of interest" description="Disordered" evidence="5">
    <location>
        <begin position="199"/>
        <end position="223"/>
    </location>
</feature>
<evidence type="ECO:0000256" key="5">
    <source>
        <dbReference type="SAM" id="MobiDB-lite"/>
    </source>
</evidence>
<feature type="domain" description="Helicase C-terminal" evidence="7">
    <location>
        <begin position="126"/>
        <end position="303"/>
    </location>
</feature>
<evidence type="ECO:0000256" key="1">
    <source>
        <dbReference type="ARBA" id="ARBA00022741"/>
    </source>
</evidence>
<dbReference type="PROSITE" id="PS51194">
    <property type="entry name" value="HELICASE_CTER"/>
    <property type="match status" value="1"/>
</dbReference>